<sequence>MLHHILLLLPNTLASCLIINCEFCSPKSENICINCIQGYTRDPIQGCLHLQNPLLLNPIENCLQQKDSTCLQCSEGYNLINGFCDPICDLENCLCFYPNICLQIQRSLQCSSDQYCNTCTQDSTACEYCIDGYGINKSGICVPCDNKNCKLCPYNTYICNECLDGYYMTIEKGCYECMSSGCQSCETNKTLCDSCANGNIMVENGKCCDPSCLTCSESSPSCLSCPTNFMIFNDFCYHCSNFFCKNCTSTFCYECFEGYELFEGICIEKHCDSIGCLSCSNTTSICEQCRSNFIQDVFGNCCRKDCFTCTSISSYCTACIDGMYLENGYCLYCSDNCKTCSHYDKCLSCHDKFTLSENMEFCTEEYGDRISDEKIIVYVVVPVTVLVIVIVYEIFRSGVCCLSINNNRKKMFRAIKLNKGKNENIVITKPDASINLEMPDKSIQLKNDLIMNKKSVFFIKAIDMAIDKISFAKINNIKITIPNAKRTNSCIMRNSAEISQQSPCTPGSPQFPKIIEDNLFDDEITEKNFEKMVILVDLDSKNAYNGISTCMICKENFNGDKNIRVLPCGHPYHEECIFKSFILEKKKQCLICLKGLS</sequence>
<keyword evidence="5" id="KW-1185">Reference proteome</keyword>
<proteinExistence type="predicted"/>
<evidence type="ECO:0000256" key="2">
    <source>
        <dbReference type="SAM" id="SignalP"/>
    </source>
</evidence>
<evidence type="ECO:0000256" key="1">
    <source>
        <dbReference type="PROSITE-ProRule" id="PRU00175"/>
    </source>
</evidence>
<gene>
    <name evidence="4" type="ORF">SteCoe_26844</name>
</gene>
<dbReference type="PROSITE" id="PS50089">
    <property type="entry name" value="ZF_RING_2"/>
    <property type="match status" value="1"/>
</dbReference>
<evidence type="ECO:0000259" key="3">
    <source>
        <dbReference type="PROSITE" id="PS50089"/>
    </source>
</evidence>
<accession>A0A1R2BBY8</accession>
<dbReference type="AlphaFoldDB" id="A0A1R2BBY8"/>
<dbReference type="SUPFAM" id="SSF57184">
    <property type="entry name" value="Growth factor receptor domain"/>
    <property type="match status" value="2"/>
</dbReference>
<dbReference type="OrthoDB" id="409374at2759"/>
<dbReference type="SUPFAM" id="SSF57850">
    <property type="entry name" value="RING/U-box"/>
    <property type="match status" value="1"/>
</dbReference>
<dbReference type="InterPro" id="IPR013083">
    <property type="entry name" value="Znf_RING/FYVE/PHD"/>
</dbReference>
<dbReference type="InterPro" id="IPR001841">
    <property type="entry name" value="Znf_RING"/>
</dbReference>
<dbReference type="EMBL" id="MPUH01000762">
    <property type="protein sequence ID" value="OMJ74288.1"/>
    <property type="molecule type" value="Genomic_DNA"/>
</dbReference>
<dbReference type="PANTHER" id="PTHR23275:SF100">
    <property type="entry name" value="EGF-LIKE DOMAIN-CONTAINING PROTEIN"/>
    <property type="match status" value="1"/>
</dbReference>
<protein>
    <recommendedName>
        <fullName evidence="3">RING-type domain-containing protein</fullName>
    </recommendedName>
</protein>
<dbReference type="SMART" id="SM00184">
    <property type="entry name" value="RING"/>
    <property type="match status" value="1"/>
</dbReference>
<feature type="domain" description="RING-type" evidence="3">
    <location>
        <begin position="550"/>
        <end position="592"/>
    </location>
</feature>
<dbReference type="Gene3D" id="3.30.40.10">
    <property type="entry name" value="Zinc/RING finger domain, C3HC4 (zinc finger)"/>
    <property type="match status" value="1"/>
</dbReference>
<dbReference type="GO" id="GO:0008270">
    <property type="term" value="F:zinc ion binding"/>
    <property type="evidence" value="ECO:0007669"/>
    <property type="project" value="UniProtKB-KW"/>
</dbReference>
<comment type="caution">
    <text evidence="4">The sequence shown here is derived from an EMBL/GenBank/DDBJ whole genome shotgun (WGS) entry which is preliminary data.</text>
</comment>
<reference evidence="4 5" key="1">
    <citation type="submission" date="2016-11" db="EMBL/GenBank/DDBJ databases">
        <title>The macronuclear genome of Stentor coeruleus: a giant cell with tiny introns.</title>
        <authorList>
            <person name="Slabodnick M."/>
            <person name="Ruby J.G."/>
            <person name="Reiff S.B."/>
            <person name="Swart E.C."/>
            <person name="Gosai S."/>
            <person name="Prabakaran S."/>
            <person name="Witkowska E."/>
            <person name="Larue G.E."/>
            <person name="Fisher S."/>
            <person name="Freeman R.M."/>
            <person name="Gunawardena J."/>
            <person name="Chu W."/>
            <person name="Stover N.A."/>
            <person name="Gregory B.D."/>
            <person name="Nowacki M."/>
            <person name="Derisi J."/>
            <person name="Roy S.W."/>
            <person name="Marshall W.F."/>
            <person name="Sood P."/>
        </authorList>
    </citation>
    <scope>NUCLEOTIDE SEQUENCE [LARGE SCALE GENOMIC DNA]</scope>
    <source>
        <strain evidence="4">WM001</strain>
    </source>
</reference>
<dbReference type="Proteomes" id="UP000187209">
    <property type="component" value="Unassembled WGS sequence"/>
</dbReference>
<keyword evidence="1" id="KW-0862">Zinc</keyword>
<keyword evidence="1" id="KW-0479">Metal-binding</keyword>
<name>A0A1R2BBY8_9CILI</name>
<feature type="chain" id="PRO_5011983267" description="RING-type domain-containing protein" evidence="2">
    <location>
        <begin position="17"/>
        <end position="597"/>
    </location>
</feature>
<organism evidence="4 5">
    <name type="scientific">Stentor coeruleus</name>
    <dbReference type="NCBI Taxonomy" id="5963"/>
    <lineage>
        <taxon>Eukaryota</taxon>
        <taxon>Sar</taxon>
        <taxon>Alveolata</taxon>
        <taxon>Ciliophora</taxon>
        <taxon>Postciliodesmatophora</taxon>
        <taxon>Heterotrichea</taxon>
        <taxon>Heterotrichida</taxon>
        <taxon>Stentoridae</taxon>
        <taxon>Stentor</taxon>
    </lineage>
</organism>
<keyword evidence="1" id="KW-0863">Zinc-finger</keyword>
<dbReference type="InterPro" id="IPR009030">
    <property type="entry name" value="Growth_fac_rcpt_cys_sf"/>
</dbReference>
<keyword evidence="2" id="KW-0732">Signal</keyword>
<evidence type="ECO:0000313" key="5">
    <source>
        <dbReference type="Proteomes" id="UP000187209"/>
    </source>
</evidence>
<dbReference type="PANTHER" id="PTHR23275">
    <property type="entry name" value="CABRIOLET.-RELATED"/>
    <property type="match status" value="1"/>
</dbReference>
<dbReference type="InterPro" id="IPR052798">
    <property type="entry name" value="Giardia_VSA"/>
</dbReference>
<dbReference type="Pfam" id="PF13639">
    <property type="entry name" value="zf-RING_2"/>
    <property type="match status" value="1"/>
</dbReference>
<feature type="signal peptide" evidence="2">
    <location>
        <begin position="1"/>
        <end position="16"/>
    </location>
</feature>
<evidence type="ECO:0000313" key="4">
    <source>
        <dbReference type="EMBL" id="OMJ74288.1"/>
    </source>
</evidence>